<reference evidence="6 7" key="1">
    <citation type="submission" date="2020-04" db="EMBL/GenBank/DDBJ databases">
        <authorList>
            <person name="Alioto T."/>
            <person name="Alioto T."/>
            <person name="Gomez Garrido J."/>
        </authorList>
    </citation>
    <scope>NUCLEOTIDE SEQUENCE [LARGE SCALE GENOMIC DNA]</scope>
</reference>
<evidence type="ECO:0000256" key="2">
    <source>
        <dbReference type="ARBA" id="ARBA00012502"/>
    </source>
</evidence>
<dbReference type="EC" id="1.8.4.11" evidence="2"/>
<feature type="domain" description="Peptide methionine sulphoxide reductase MsrA" evidence="5">
    <location>
        <begin position="15"/>
        <end position="152"/>
    </location>
</feature>
<dbReference type="EMBL" id="CADEPI010000282">
    <property type="protein sequence ID" value="CAB3382740.1"/>
    <property type="molecule type" value="Genomic_DNA"/>
</dbReference>
<dbReference type="Pfam" id="PF01625">
    <property type="entry name" value="PMSR"/>
    <property type="match status" value="1"/>
</dbReference>
<dbReference type="AlphaFoldDB" id="A0A8S1DQ24"/>
<gene>
    <name evidence="6" type="ORF">CLODIP_2_CD00216</name>
</gene>
<dbReference type="InterPro" id="IPR036509">
    <property type="entry name" value="Met_Sox_Rdtase_MsrA_sf"/>
</dbReference>
<dbReference type="Gene3D" id="3.30.1060.10">
    <property type="entry name" value="Peptide methionine sulphoxide reductase MsrA"/>
    <property type="match status" value="1"/>
</dbReference>
<comment type="similarity">
    <text evidence="1">Belongs to the MsrA Met sulfoxide reductase family.</text>
</comment>
<evidence type="ECO:0000256" key="4">
    <source>
        <dbReference type="ARBA" id="ARBA00030643"/>
    </source>
</evidence>
<dbReference type="OrthoDB" id="77405at2759"/>
<dbReference type="FunFam" id="3.30.1060.10:FF:000004">
    <property type="entry name" value="Peptide methionine sulfoxide reductase A5"/>
    <property type="match status" value="1"/>
</dbReference>
<dbReference type="HAMAP" id="MF_01401">
    <property type="entry name" value="MsrA"/>
    <property type="match status" value="1"/>
</dbReference>
<dbReference type="NCBIfam" id="TIGR00401">
    <property type="entry name" value="msrA"/>
    <property type="match status" value="1"/>
</dbReference>
<organism evidence="6 7">
    <name type="scientific">Cloeon dipterum</name>
    <dbReference type="NCBI Taxonomy" id="197152"/>
    <lineage>
        <taxon>Eukaryota</taxon>
        <taxon>Metazoa</taxon>
        <taxon>Ecdysozoa</taxon>
        <taxon>Arthropoda</taxon>
        <taxon>Hexapoda</taxon>
        <taxon>Insecta</taxon>
        <taxon>Pterygota</taxon>
        <taxon>Palaeoptera</taxon>
        <taxon>Ephemeroptera</taxon>
        <taxon>Pisciforma</taxon>
        <taxon>Baetidae</taxon>
        <taxon>Cloeon</taxon>
    </lineage>
</organism>
<evidence type="ECO:0000313" key="6">
    <source>
        <dbReference type="EMBL" id="CAB3382740.1"/>
    </source>
</evidence>
<dbReference type="SUPFAM" id="SSF55068">
    <property type="entry name" value="Peptide methionine sulfoxide reductase"/>
    <property type="match status" value="1"/>
</dbReference>
<comment type="caution">
    <text evidence="6">The sequence shown here is derived from an EMBL/GenBank/DDBJ whole genome shotgun (WGS) entry which is preliminary data.</text>
</comment>
<evidence type="ECO:0000256" key="1">
    <source>
        <dbReference type="ARBA" id="ARBA00005591"/>
    </source>
</evidence>
<proteinExistence type="inferred from homology"/>
<sequence length="218" mass="24370">MASSFLHKVDIPFKKATFALGCFWAPDSIYGVVKGVLRTRVGYTGGTKAAPTYRDLGDHTEAIDIDFDPNTVTYEKLLKIFWASHNPASASSKQYSSFIYYHDDEQKDLATKTLKAQEAKSKKTVLTKIVPATEFFVAEDYHQKYRLQQHREMSKLLGLSSTEDLVNSHIAARLNGYIVGRAGVKQFDEESAALGIDENLAKEIRRLIQKNEGNGPSC</sequence>
<keyword evidence="7" id="KW-1185">Reference proteome</keyword>
<dbReference type="InterPro" id="IPR002569">
    <property type="entry name" value="Met_Sox_Rdtase_MsrA_dom"/>
</dbReference>
<dbReference type="PANTHER" id="PTHR43774:SF1">
    <property type="entry name" value="PEPTIDE METHIONINE SULFOXIDE REDUCTASE MSRA 2"/>
    <property type="match status" value="1"/>
</dbReference>
<accession>A0A8S1DQ24</accession>
<protein>
    <recommendedName>
        <fullName evidence="2">peptide-methionine (S)-S-oxide reductase</fullName>
        <ecNumber evidence="2">1.8.4.11</ecNumber>
    </recommendedName>
    <alternativeName>
        <fullName evidence="4">Peptide-methionine (S)-S-oxide reductase</fullName>
    </alternativeName>
</protein>
<evidence type="ECO:0000259" key="5">
    <source>
        <dbReference type="Pfam" id="PF01625"/>
    </source>
</evidence>
<evidence type="ECO:0000256" key="3">
    <source>
        <dbReference type="ARBA" id="ARBA00023002"/>
    </source>
</evidence>
<name>A0A8S1DQ24_9INSE</name>
<dbReference type="GO" id="GO:0008113">
    <property type="term" value="F:peptide-methionine (S)-S-oxide reductase activity"/>
    <property type="evidence" value="ECO:0007669"/>
    <property type="project" value="UniProtKB-EC"/>
</dbReference>
<dbReference type="PANTHER" id="PTHR43774">
    <property type="entry name" value="PEPTIDE METHIONINE SULFOXIDE REDUCTASE"/>
    <property type="match status" value="1"/>
</dbReference>
<dbReference type="Proteomes" id="UP000494165">
    <property type="component" value="Unassembled WGS sequence"/>
</dbReference>
<evidence type="ECO:0000313" key="7">
    <source>
        <dbReference type="Proteomes" id="UP000494165"/>
    </source>
</evidence>
<keyword evidence="3" id="KW-0560">Oxidoreductase</keyword>